<reference evidence="1" key="1">
    <citation type="submission" date="2020-08" db="EMBL/GenBank/DDBJ databases">
        <title>Plant associated metagenomes--Microbial community diversity and host control of community assembly across model and emerging plant ecological genomics systems.</title>
        <authorList>
            <person name="Dangl J."/>
        </authorList>
    </citation>
    <scope>NUCLEOTIDE SEQUENCE</scope>
    <source>
        <strain evidence="1">KD5</strain>
    </source>
</reference>
<evidence type="ECO:0000313" key="2">
    <source>
        <dbReference type="Proteomes" id="UP000589818"/>
    </source>
</evidence>
<protein>
    <submittedName>
        <fullName evidence="1">Uncharacterized protein</fullName>
    </submittedName>
</protein>
<keyword evidence="2" id="KW-1185">Reference proteome</keyword>
<name>A0ACC5MG47_9PSED</name>
<sequence length="67" mass="7119">MGALRILRATRSAASGLGPRSPDRSCDSLLKYGEFLHPRETSTPLPAAPVPSSPDGRRCPVAAPYRS</sequence>
<dbReference type="EMBL" id="JACHVR010000001">
    <property type="protein sequence ID" value="MBB2887614.1"/>
    <property type="molecule type" value="Genomic_DNA"/>
</dbReference>
<comment type="caution">
    <text evidence="1">The sequence shown here is derived from an EMBL/GenBank/DDBJ whole genome shotgun (WGS) entry which is preliminary data.</text>
</comment>
<accession>A0ACC5MG47</accession>
<dbReference type="Proteomes" id="UP000589818">
    <property type="component" value="Unassembled WGS sequence"/>
</dbReference>
<evidence type="ECO:0000313" key="1">
    <source>
        <dbReference type="EMBL" id="MBB2887614.1"/>
    </source>
</evidence>
<organism evidence="1 2">
    <name type="scientific">Pseudomonas umsongensis</name>
    <dbReference type="NCBI Taxonomy" id="198618"/>
    <lineage>
        <taxon>Bacteria</taxon>
        <taxon>Pseudomonadati</taxon>
        <taxon>Pseudomonadota</taxon>
        <taxon>Gammaproteobacteria</taxon>
        <taxon>Pseudomonadales</taxon>
        <taxon>Pseudomonadaceae</taxon>
        <taxon>Pseudomonas</taxon>
    </lineage>
</organism>
<proteinExistence type="predicted"/>
<gene>
    <name evidence="1" type="ORF">FHR69_003480</name>
</gene>